<dbReference type="Pfam" id="PF00254">
    <property type="entry name" value="FKBP_C"/>
    <property type="match status" value="3"/>
</dbReference>
<dbReference type="AlphaFoldDB" id="A0AAA9TG81"/>
<feature type="domain" description="EF-hand" evidence="17">
    <location>
        <begin position="431"/>
        <end position="466"/>
    </location>
</feature>
<protein>
    <recommendedName>
        <fullName evidence="3 13">peptidylprolyl isomerase</fullName>
        <ecNumber evidence="3 13">5.2.1.8</ecNumber>
    </recommendedName>
</protein>
<keyword evidence="5 15" id="KW-0732">Signal</keyword>
<comment type="function">
    <text evidence="12">PPIases accelerate the folding of proteins during protein synthesis.</text>
</comment>
<evidence type="ECO:0000313" key="18">
    <source>
        <dbReference type="Ensembl" id="ENSBTAP00000095182.1"/>
    </source>
</evidence>
<reference evidence="18" key="1">
    <citation type="submission" date="2018-03" db="EMBL/GenBank/DDBJ databases">
        <title>ARS-UCD1.2.</title>
        <authorList>
            <person name="Rosen B.D."/>
            <person name="Bickhart D.M."/>
            <person name="Koren S."/>
            <person name="Schnabel R.D."/>
            <person name="Hall R."/>
            <person name="Zimin A."/>
            <person name="Dreischer C."/>
            <person name="Schultheiss S."/>
            <person name="Schroeder S.G."/>
            <person name="Elsik C.G."/>
            <person name="Couldrey C."/>
            <person name="Liu G.E."/>
            <person name="Van Tassell C.P."/>
            <person name="Phillippy A.M."/>
            <person name="Smith T.P.L."/>
            <person name="Medrano J.F."/>
        </authorList>
    </citation>
    <scope>NUCLEOTIDE SEQUENCE [LARGE SCALE GENOMIC DNA]</scope>
    <source>
        <strain evidence="18">Hereford</strain>
    </source>
</reference>
<dbReference type="SUPFAM" id="SSF47473">
    <property type="entry name" value="EF-hand"/>
    <property type="match status" value="1"/>
</dbReference>
<dbReference type="Gene3D" id="3.10.50.40">
    <property type="match status" value="3"/>
</dbReference>
<comment type="catalytic activity">
    <reaction evidence="1 13">
        <text>[protein]-peptidylproline (omega=180) = [protein]-peptidylproline (omega=0)</text>
        <dbReference type="Rhea" id="RHEA:16237"/>
        <dbReference type="Rhea" id="RHEA-COMP:10747"/>
        <dbReference type="Rhea" id="RHEA-COMP:10748"/>
        <dbReference type="ChEBI" id="CHEBI:83833"/>
        <dbReference type="ChEBI" id="CHEBI:83834"/>
        <dbReference type="EC" id="5.2.1.8"/>
    </reaction>
</comment>
<dbReference type="GO" id="GO:0005783">
    <property type="term" value="C:endoplasmic reticulum"/>
    <property type="evidence" value="ECO:0007669"/>
    <property type="project" value="UniProtKB-SubCell"/>
</dbReference>
<evidence type="ECO:0000256" key="10">
    <source>
        <dbReference type="ARBA" id="ARBA00023180"/>
    </source>
</evidence>
<evidence type="ECO:0000256" key="5">
    <source>
        <dbReference type="ARBA" id="ARBA00022729"/>
    </source>
</evidence>
<keyword evidence="9 13" id="KW-0697">Rotamase</keyword>
<dbReference type="PANTHER" id="PTHR46046">
    <property type="entry name" value="PEPTIDYLPROLYL ISOMERASE"/>
    <property type="match status" value="1"/>
</dbReference>
<evidence type="ECO:0000256" key="7">
    <source>
        <dbReference type="ARBA" id="ARBA00022824"/>
    </source>
</evidence>
<keyword evidence="8" id="KW-0106">Calcium</keyword>
<dbReference type="Proteomes" id="UP000009136">
    <property type="component" value="Chromosome 19"/>
</dbReference>
<dbReference type="InterPro" id="IPR002048">
    <property type="entry name" value="EF_hand_dom"/>
</dbReference>
<dbReference type="SUPFAM" id="SSF54534">
    <property type="entry name" value="FKBP-like"/>
    <property type="match status" value="3"/>
</dbReference>
<feature type="domain" description="PPIase FKBP-type" evidence="16">
    <location>
        <begin position="175"/>
        <end position="263"/>
    </location>
</feature>
<dbReference type="InterPro" id="IPR011992">
    <property type="entry name" value="EF-hand-dom_pair"/>
</dbReference>
<dbReference type="SMART" id="SM00054">
    <property type="entry name" value="EFh"/>
    <property type="match status" value="2"/>
</dbReference>
<reference evidence="18" key="2">
    <citation type="submission" date="2025-08" db="UniProtKB">
        <authorList>
            <consortium name="Ensembl"/>
        </authorList>
    </citation>
    <scope>IDENTIFICATION</scope>
    <source>
        <strain evidence="18">Hereford</strain>
    </source>
</reference>
<evidence type="ECO:0000256" key="15">
    <source>
        <dbReference type="SAM" id="SignalP"/>
    </source>
</evidence>
<keyword evidence="10" id="KW-0325">Glycoprotein</keyword>
<keyword evidence="7" id="KW-0256">Endoplasmic reticulum</keyword>
<sequence>MLRAGPPSHTLLRLPLLQLLLLLLVQAVGRGLGRASPAGGPLEDVVIERYHIPRVCPREVQMGDFVRYHYNGTFEDGKKFDSSYDRHTLVAIVVGVGRLITGMDRGLMGMCVNERRRLIVPPHLGYGSIGVAGLIPPDATLYFDVVLLDVWNKEDTVQVSTLLRPPHCPRMVQDSDFVRYHYNGTLLDGTAFDTSYSKGGTYDTYVGSGWLIKGMDQGLLGMCPGERRKIVIPPFLAYGEKGYGDKIPGSAVLIFDVHVIDFHNPADPVEIKTLSRPLETCNETAKLGDFVHYHYNCSLLDGTRLFSSHDYGAPQEATLGAHKVIEGLDTGLQGMCVGERRQLVVPPHLAHGESGARGVPGSAVLLFEVELVSREDGLPTGYLFVWHEDPPAHLFEHMDLNKDGEVPVEEFSTFIKAQVSEGKGRLLPGQDPEKTIGDMFQNQDRNQDGKITAEELKLKSDEDQDRVHEEL</sequence>
<dbReference type="FunFam" id="3.10.50.40:FF:000002">
    <property type="entry name" value="Peptidylprolyl isomerase"/>
    <property type="match status" value="3"/>
</dbReference>
<dbReference type="PROSITE" id="PS50059">
    <property type="entry name" value="FKBP_PPIASE"/>
    <property type="match status" value="3"/>
</dbReference>
<gene>
    <name evidence="18" type="primary">FKBP10</name>
</gene>
<evidence type="ECO:0000256" key="4">
    <source>
        <dbReference type="ARBA" id="ARBA00022723"/>
    </source>
</evidence>
<accession>A0AAA9TG81</accession>
<reference evidence="18" key="3">
    <citation type="submission" date="2025-09" db="UniProtKB">
        <authorList>
            <consortium name="Ensembl"/>
        </authorList>
    </citation>
    <scope>IDENTIFICATION</scope>
    <source>
        <strain evidence="18">Hereford</strain>
    </source>
</reference>
<keyword evidence="19" id="KW-1185">Reference proteome</keyword>
<evidence type="ECO:0000256" key="3">
    <source>
        <dbReference type="ARBA" id="ARBA00013194"/>
    </source>
</evidence>
<proteinExistence type="predicted"/>
<feature type="compositionally biased region" description="Basic and acidic residues" evidence="14">
    <location>
        <begin position="445"/>
        <end position="471"/>
    </location>
</feature>
<dbReference type="GO" id="GO:0003755">
    <property type="term" value="F:peptidyl-prolyl cis-trans isomerase activity"/>
    <property type="evidence" value="ECO:0007669"/>
    <property type="project" value="UniProtKB-KW"/>
</dbReference>
<evidence type="ECO:0000259" key="17">
    <source>
        <dbReference type="PROSITE" id="PS50222"/>
    </source>
</evidence>
<comment type="subcellular location">
    <subcellularLocation>
        <location evidence="2">Endoplasmic reticulum</location>
    </subcellularLocation>
</comment>
<dbReference type="Pfam" id="PF13202">
    <property type="entry name" value="EF-hand_5"/>
    <property type="match status" value="2"/>
</dbReference>
<evidence type="ECO:0000256" key="11">
    <source>
        <dbReference type="ARBA" id="ARBA00023235"/>
    </source>
</evidence>
<evidence type="ECO:0000256" key="13">
    <source>
        <dbReference type="PROSITE-ProRule" id="PRU00277"/>
    </source>
</evidence>
<keyword evidence="11 13" id="KW-0413">Isomerase</keyword>
<dbReference type="Gene3D" id="1.10.238.10">
    <property type="entry name" value="EF-hand"/>
    <property type="match status" value="1"/>
</dbReference>
<feature type="domain" description="EF-hand" evidence="17">
    <location>
        <begin position="386"/>
        <end position="421"/>
    </location>
</feature>
<evidence type="ECO:0000256" key="12">
    <source>
        <dbReference type="ARBA" id="ARBA00055986"/>
    </source>
</evidence>
<evidence type="ECO:0000313" key="19">
    <source>
        <dbReference type="Proteomes" id="UP000009136"/>
    </source>
</evidence>
<feature type="domain" description="PPIase FKBP-type" evidence="16">
    <location>
        <begin position="288"/>
        <end position="375"/>
    </location>
</feature>
<evidence type="ECO:0000256" key="1">
    <source>
        <dbReference type="ARBA" id="ARBA00000971"/>
    </source>
</evidence>
<evidence type="ECO:0000259" key="16">
    <source>
        <dbReference type="PROSITE" id="PS50059"/>
    </source>
</evidence>
<feature type="chain" id="PRO_5042230243" description="peptidylprolyl isomerase" evidence="15">
    <location>
        <begin position="28"/>
        <end position="471"/>
    </location>
</feature>
<keyword evidence="4" id="KW-0479">Metal-binding</keyword>
<dbReference type="InterPro" id="IPR046357">
    <property type="entry name" value="PPIase_dom_sf"/>
</dbReference>
<dbReference type="InterPro" id="IPR018247">
    <property type="entry name" value="EF_Hand_1_Ca_BS"/>
</dbReference>
<evidence type="ECO:0000256" key="9">
    <source>
        <dbReference type="ARBA" id="ARBA00023110"/>
    </source>
</evidence>
<dbReference type="PROSITE" id="PS50222">
    <property type="entry name" value="EF_HAND_2"/>
    <property type="match status" value="2"/>
</dbReference>
<organism evidence="18 19">
    <name type="scientific">Bos taurus</name>
    <name type="common">Bovine</name>
    <dbReference type="NCBI Taxonomy" id="9913"/>
    <lineage>
        <taxon>Eukaryota</taxon>
        <taxon>Metazoa</taxon>
        <taxon>Chordata</taxon>
        <taxon>Craniata</taxon>
        <taxon>Vertebrata</taxon>
        <taxon>Euteleostomi</taxon>
        <taxon>Mammalia</taxon>
        <taxon>Eutheria</taxon>
        <taxon>Laurasiatheria</taxon>
        <taxon>Artiodactyla</taxon>
        <taxon>Ruminantia</taxon>
        <taxon>Pecora</taxon>
        <taxon>Bovidae</taxon>
        <taxon>Bovinae</taxon>
        <taxon>Bos</taxon>
    </lineage>
</organism>
<keyword evidence="6" id="KW-0677">Repeat</keyword>
<dbReference type="EC" id="5.2.1.8" evidence="3 13"/>
<feature type="domain" description="PPIase FKBP-type" evidence="16">
    <location>
        <begin position="63"/>
        <end position="151"/>
    </location>
</feature>
<feature type="signal peptide" evidence="15">
    <location>
        <begin position="1"/>
        <end position="27"/>
    </location>
</feature>
<dbReference type="Ensembl" id="ENSBTAT00000134929.2">
    <property type="protein sequence ID" value="ENSBTAP00000095182.1"/>
    <property type="gene ID" value="ENSBTAG00000011454.7"/>
</dbReference>
<dbReference type="InterPro" id="IPR001179">
    <property type="entry name" value="PPIase_FKBP_dom"/>
</dbReference>
<dbReference type="PROSITE" id="PS00018">
    <property type="entry name" value="EF_HAND_1"/>
    <property type="match status" value="1"/>
</dbReference>
<evidence type="ECO:0000256" key="14">
    <source>
        <dbReference type="SAM" id="MobiDB-lite"/>
    </source>
</evidence>
<evidence type="ECO:0000256" key="2">
    <source>
        <dbReference type="ARBA" id="ARBA00004240"/>
    </source>
</evidence>
<dbReference type="CDD" id="cd00051">
    <property type="entry name" value="EFh"/>
    <property type="match status" value="1"/>
</dbReference>
<feature type="region of interest" description="Disordered" evidence="14">
    <location>
        <begin position="422"/>
        <end position="471"/>
    </location>
</feature>
<evidence type="ECO:0000256" key="6">
    <source>
        <dbReference type="ARBA" id="ARBA00022737"/>
    </source>
</evidence>
<dbReference type="GeneTree" id="ENSGT00940000156331"/>
<dbReference type="PANTHER" id="PTHR46046:SF3">
    <property type="entry name" value="PEPTIDYL-PROLYL CIS-TRANS ISOMERASE FKBP10"/>
    <property type="match status" value="1"/>
</dbReference>
<evidence type="ECO:0000256" key="8">
    <source>
        <dbReference type="ARBA" id="ARBA00022837"/>
    </source>
</evidence>
<name>A0AAA9TG81_BOVIN</name>
<dbReference type="GO" id="GO:0005509">
    <property type="term" value="F:calcium ion binding"/>
    <property type="evidence" value="ECO:0007669"/>
    <property type="project" value="InterPro"/>
</dbReference>
<dbReference type="InterPro" id="IPR051989">
    <property type="entry name" value="FKBP-like_isomerase"/>
</dbReference>